<accession>A0ABW3WHA2</accession>
<gene>
    <name evidence="1" type="ORF">ACFQ4M_12070</name>
</gene>
<organism evidence="1 2">
    <name type="scientific">Thauera mechernichensis</name>
    <dbReference type="NCBI Taxonomy" id="82788"/>
    <lineage>
        <taxon>Bacteria</taxon>
        <taxon>Pseudomonadati</taxon>
        <taxon>Pseudomonadota</taxon>
        <taxon>Betaproteobacteria</taxon>
        <taxon>Rhodocyclales</taxon>
        <taxon>Zoogloeaceae</taxon>
        <taxon>Thauera</taxon>
    </lineage>
</organism>
<dbReference type="EMBL" id="JBHTMC010000024">
    <property type="protein sequence ID" value="MFD1264322.1"/>
    <property type="molecule type" value="Genomic_DNA"/>
</dbReference>
<comment type="caution">
    <text evidence="1">The sequence shown here is derived from an EMBL/GenBank/DDBJ whole genome shotgun (WGS) entry which is preliminary data.</text>
</comment>
<proteinExistence type="predicted"/>
<evidence type="ECO:0000313" key="1">
    <source>
        <dbReference type="EMBL" id="MFD1264322.1"/>
    </source>
</evidence>
<dbReference type="RefSeq" id="WP_277830883.1">
    <property type="nucleotide sequence ID" value="NZ_JARQZE010000002.1"/>
</dbReference>
<evidence type="ECO:0000313" key="2">
    <source>
        <dbReference type="Proteomes" id="UP001597158"/>
    </source>
</evidence>
<sequence length="129" mass="14709">MTTINTISAADAAFLLRRELGPRNNWYEFLHDARRRDAFVAGYTLLPSCRMHDGTAFRPRYSLDAVWEFINKLKAAGAASADPTAIDVVALDLDGRRKAWAWRDQRHDRTGQRIKPKRLHHSAVTEPAH</sequence>
<dbReference type="Proteomes" id="UP001597158">
    <property type="component" value="Unassembled WGS sequence"/>
</dbReference>
<protein>
    <submittedName>
        <fullName evidence="1">Uncharacterized protein</fullName>
    </submittedName>
</protein>
<keyword evidence="2" id="KW-1185">Reference proteome</keyword>
<reference evidence="2" key="1">
    <citation type="journal article" date="2019" name="Int. J. Syst. Evol. Microbiol.">
        <title>The Global Catalogue of Microorganisms (GCM) 10K type strain sequencing project: providing services to taxonomists for standard genome sequencing and annotation.</title>
        <authorList>
            <consortium name="The Broad Institute Genomics Platform"/>
            <consortium name="The Broad Institute Genome Sequencing Center for Infectious Disease"/>
            <person name="Wu L."/>
            <person name="Ma J."/>
        </authorList>
    </citation>
    <scope>NUCLEOTIDE SEQUENCE [LARGE SCALE GENOMIC DNA]</scope>
    <source>
        <strain evidence="2">CCUG 48884</strain>
    </source>
</reference>
<name>A0ABW3WHA2_9RHOO</name>